<gene>
    <name evidence="1" type="ORF">HNQ92_001725</name>
</gene>
<accession>A0A840TVA4</accession>
<reference evidence="1 2" key="1">
    <citation type="submission" date="2020-08" db="EMBL/GenBank/DDBJ databases">
        <title>Genomic Encyclopedia of Type Strains, Phase IV (KMG-IV): sequencing the most valuable type-strain genomes for metagenomic binning, comparative biology and taxonomic classification.</title>
        <authorList>
            <person name="Goeker M."/>
        </authorList>
    </citation>
    <scope>NUCLEOTIDE SEQUENCE [LARGE SCALE GENOMIC DNA]</scope>
    <source>
        <strain evidence="1 2">DSM 105074</strain>
    </source>
</reference>
<organism evidence="1 2">
    <name type="scientific">Rhabdobacter roseus</name>
    <dbReference type="NCBI Taxonomy" id="1655419"/>
    <lineage>
        <taxon>Bacteria</taxon>
        <taxon>Pseudomonadati</taxon>
        <taxon>Bacteroidota</taxon>
        <taxon>Cytophagia</taxon>
        <taxon>Cytophagales</taxon>
        <taxon>Cytophagaceae</taxon>
        <taxon>Rhabdobacter</taxon>
    </lineage>
</organism>
<protein>
    <submittedName>
        <fullName evidence="1">Uncharacterized protein</fullName>
    </submittedName>
</protein>
<comment type="caution">
    <text evidence="1">The sequence shown here is derived from an EMBL/GenBank/DDBJ whole genome shotgun (WGS) entry which is preliminary data.</text>
</comment>
<dbReference type="Proteomes" id="UP000557307">
    <property type="component" value="Unassembled WGS sequence"/>
</dbReference>
<evidence type="ECO:0000313" key="1">
    <source>
        <dbReference type="EMBL" id="MBB5283599.1"/>
    </source>
</evidence>
<sequence>MSIRLPGVPKENISIDQKKNLIRAKVPERLPAVAPLDQHHNAYVLGNGLVGMINWATLFTEDSLHYRQIELKEIGPSTQTQPPKVAVTYQVEFIPQGPLQIDAERLASMSPSEVGSWVLTIPFKNLYANALPVQTRFTNRETKEVSVYNTASPNLIDDGNPYVRMLSRSWGSSDDQLNLLIVNILTFGAKVTPGTYDIEFVTQDGSVLAVPRPITFPLNIVRLNGWEVEEVPRLRPGETYVLTGRNLFANDISITVLDTNDQVVEVPEVEFDPYGTEIDLKLPPTIPPGHYVIRIVSNATRANYCRQIQVTSRPLAPLEISRVSPASLDCSIREPLVLKRTVFTQLLVGGTAARVRLKLVAVQDSTRVHFVRTDPPRLSEDQTTFTLRTLIDIPAGRYYGAVQAVDDFGNMTQEGPLYWRVLEVR</sequence>
<keyword evidence="2" id="KW-1185">Reference proteome</keyword>
<dbReference type="RefSeq" id="WP_184173122.1">
    <property type="nucleotide sequence ID" value="NZ_JACHGF010000002.1"/>
</dbReference>
<evidence type="ECO:0000313" key="2">
    <source>
        <dbReference type="Proteomes" id="UP000557307"/>
    </source>
</evidence>
<name>A0A840TVA4_9BACT</name>
<dbReference type="AlphaFoldDB" id="A0A840TVA4"/>
<proteinExistence type="predicted"/>
<dbReference type="EMBL" id="JACHGF010000002">
    <property type="protein sequence ID" value="MBB5283599.1"/>
    <property type="molecule type" value="Genomic_DNA"/>
</dbReference>